<proteinExistence type="predicted"/>
<reference evidence="1 2" key="1">
    <citation type="submission" date="2020-11" db="EMBL/GenBank/DDBJ databases">
        <authorList>
            <person name="Kim M.K."/>
        </authorList>
    </citation>
    <scope>NUCLEOTIDE SEQUENCE [LARGE SCALE GENOMIC DNA]</scope>
    <source>
        <strain evidence="1 2">BT662</strain>
    </source>
</reference>
<keyword evidence="2" id="KW-1185">Reference proteome</keyword>
<evidence type="ECO:0000313" key="2">
    <source>
        <dbReference type="Proteomes" id="UP000618931"/>
    </source>
</evidence>
<gene>
    <name evidence="1" type="ORF">I2H31_21525</name>
</gene>
<accession>A0ABS0I9W2</accession>
<evidence type="ECO:0000313" key="1">
    <source>
        <dbReference type="EMBL" id="MBF9223699.1"/>
    </source>
</evidence>
<protein>
    <submittedName>
        <fullName evidence="1">Uncharacterized protein</fullName>
    </submittedName>
</protein>
<comment type="caution">
    <text evidence="1">The sequence shown here is derived from an EMBL/GenBank/DDBJ whole genome shotgun (WGS) entry which is preliminary data.</text>
</comment>
<sequence>MLPLATGTAAQAVAATAALRRFKPTAATSETMTQLEARVAARYGLTPAGAAQVGGEVARTV</sequence>
<dbReference type="RefSeq" id="WP_196295125.1">
    <property type="nucleotide sequence ID" value="NZ_JADQDM010000017.1"/>
</dbReference>
<dbReference type="Proteomes" id="UP000618931">
    <property type="component" value="Unassembled WGS sequence"/>
</dbReference>
<organism evidence="1 2">
    <name type="scientific">Hymenobacter ruricola</name>
    <dbReference type="NCBI Taxonomy" id="2791023"/>
    <lineage>
        <taxon>Bacteria</taxon>
        <taxon>Pseudomonadati</taxon>
        <taxon>Bacteroidota</taxon>
        <taxon>Cytophagia</taxon>
        <taxon>Cytophagales</taxon>
        <taxon>Hymenobacteraceae</taxon>
        <taxon>Hymenobacter</taxon>
    </lineage>
</organism>
<name>A0ABS0I9W2_9BACT</name>
<dbReference type="EMBL" id="JADQDM010000017">
    <property type="protein sequence ID" value="MBF9223699.1"/>
    <property type="molecule type" value="Genomic_DNA"/>
</dbReference>